<sequence>MLHKYPNEGSHTYNDRIKYNDQIVICKDSKLSGMIDPVRIRFILKVEISCKYKFQNIGVSNQYPSNLSMNIHYCIGVHKF</sequence>
<accession>A0AA85FYN5</accession>
<dbReference type="Proteomes" id="UP000050792">
    <property type="component" value="Unassembled WGS sequence"/>
</dbReference>
<dbReference type="WBParaSite" id="SRDH1_67540.1">
    <property type="protein sequence ID" value="SRDH1_67540.1"/>
    <property type="gene ID" value="SRDH1_67540"/>
</dbReference>
<evidence type="ECO:0000313" key="1">
    <source>
        <dbReference type="Proteomes" id="UP000050792"/>
    </source>
</evidence>
<evidence type="ECO:0000313" key="2">
    <source>
        <dbReference type="WBParaSite" id="SRDH1_67540.1"/>
    </source>
</evidence>
<organism evidence="1 2">
    <name type="scientific">Schistosoma rodhaini</name>
    <dbReference type="NCBI Taxonomy" id="6188"/>
    <lineage>
        <taxon>Eukaryota</taxon>
        <taxon>Metazoa</taxon>
        <taxon>Spiralia</taxon>
        <taxon>Lophotrochozoa</taxon>
        <taxon>Platyhelminthes</taxon>
        <taxon>Trematoda</taxon>
        <taxon>Digenea</taxon>
        <taxon>Strigeidida</taxon>
        <taxon>Schistosomatoidea</taxon>
        <taxon>Schistosomatidae</taxon>
        <taxon>Schistosoma</taxon>
    </lineage>
</organism>
<dbReference type="AlphaFoldDB" id="A0AA85FYN5"/>
<proteinExistence type="predicted"/>
<name>A0AA85FYN5_9TREM</name>
<reference evidence="2" key="2">
    <citation type="submission" date="2023-11" db="UniProtKB">
        <authorList>
            <consortium name="WormBaseParasite"/>
        </authorList>
    </citation>
    <scope>IDENTIFICATION</scope>
</reference>
<protein>
    <submittedName>
        <fullName evidence="2">Uncharacterized protein</fullName>
    </submittedName>
</protein>
<reference evidence="1" key="1">
    <citation type="submission" date="2022-06" db="EMBL/GenBank/DDBJ databases">
        <authorList>
            <person name="Berger JAMES D."/>
            <person name="Berger JAMES D."/>
        </authorList>
    </citation>
    <scope>NUCLEOTIDE SEQUENCE [LARGE SCALE GENOMIC DNA]</scope>
</reference>
<keyword evidence="1" id="KW-1185">Reference proteome</keyword>